<dbReference type="GO" id="GO:0035438">
    <property type="term" value="F:cyclic-di-GMP binding"/>
    <property type="evidence" value="ECO:0007669"/>
    <property type="project" value="InterPro"/>
</dbReference>
<dbReference type="EMBL" id="PIQH01000005">
    <property type="protein sequence ID" value="RUO80253.1"/>
    <property type="molecule type" value="Genomic_DNA"/>
</dbReference>
<dbReference type="Pfam" id="PF07238">
    <property type="entry name" value="PilZ"/>
    <property type="match status" value="1"/>
</dbReference>
<feature type="domain" description="PilZ" evidence="1">
    <location>
        <begin position="516"/>
        <end position="628"/>
    </location>
</feature>
<sequence length="821" mass="92925">MMANRRIKQLVEQLKPYVMHPQFDEMFQKVAGSLSGPEKLKLKMELKDLTKPVNKTVDLRRRVNGVVEPYEHEGRTHYLDSVAREIFEQGLKTFRGTFTEETYQRILSAENNYRVLGDKQLQQVREQLNDSVAPVAPLTPVAEEALTPIERFTLGQYQARSEERMNFVVATKIEVLDSKGDCTCEFIALTTDISFQGVRLKFAEQLAAVAAVPANTAIAIRYVGLADEFVFDTQHREYYTLRHIEEQDQAVYWRLQRTGNENDTDSPLLSLLRTLMTGYKRRYKVDVDNVAESVRNKGHEQLWLANHSNIPLLFHQHDSGEHCVLETPANGDAIAAWLNEKNELVINALWKKPFVADALTTIKQQGGTHVTQLSFYRVSMTLRGQVKFYVIPTEQLAQKPQLKLLLGRLAQQPGAVALQQLSIANLQPLNDTSLTSLPESLLGDAEKALKQDTAARMEKLYRSMTFVGQLVTVPLTLPASDIPLNKESLMLLKPFALQRSERTKSMHRISPSFVNVRGEDRFNYRTQALIKVGDQKLLGVLKDFSVNGLRIELEAPCDVSQEQTVMVALPNMEKLSRQHRLRDMPYRCVRLAGDGRVLHLVASENAPLGHVGVQFFTDLTANNAEKLYRVKQAGLSPQLSLLVRNLYCGSALPHVLFAHGTRKQAQLDLLASSPLLTPVAAFIARNQALLVEPEKLLGGKAVVGRLFQPLKNASREARLDNQIVLIARAPYEQQKVLKFSVYSQLTEAELQAFREDLPEQTELQALLVCCSQGRAPDMDFLLDELNYVYQYQKHRARQLERQLRETPYIIEVSDITSTFAI</sequence>
<keyword evidence="3" id="KW-1185">Reference proteome</keyword>
<dbReference type="AlphaFoldDB" id="A0A432ZQU5"/>
<dbReference type="InterPro" id="IPR009875">
    <property type="entry name" value="PilZ_domain"/>
</dbReference>
<dbReference type="Proteomes" id="UP000287996">
    <property type="component" value="Unassembled WGS sequence"/>
</dbReference>
<dbReference type="OrthoDB" id="6208912at2"/>
<organism evidence="2 3">
    <name type="scientific">Idiomarina tyrosinivorans</name>
    <dbReference type="NCBI Taxonomy" id="1445662"/>
    <lineage>
        <taxon>Bacteria</taxon>
        <taxon>Pseudomonadati</taxon>
        <taxon>Pseudomonadota</taxon>
        <taxon>Gammaproteobacteria</taxon>
        <taxon>Alteromonadales</taxon>
        <taxon>Idiomarinaceae</taxon>
        <taxon>Idiomarina</taxon>
    </lineage>
</organism>
<comment type="caution">
    <text evidence="2">The sequence shown here is derived from an EMBL/GenBank/DDBJ whole genome shotgun (WGS) entry which is preliminary data.</text>
</comment>
<name>A0A432ZQU5_9GAMM</name>
<evidence type="ECO:0000259" key="1">
    <source>
        <dbReference type="Pfam" id="PF07238"/>
    </source>
</evidence>
<protein>
    <recommendedName>
        <fullName evidence="1">PilZ domain-containing protein</fullName>
    </recommendedName>
</protein>
<proteinExistence type="predicted"/>
<accession>A0A432ZQU5</accession>
<dbReference type="SUPFAM" id="SSF141371">
    <property type="entry name" value="PilZ domain-like"/>
    <property type="match status" value="1"/>
</dbReference>
<reference evidence="2 3" key="1">
    <citation type="journal article" date="2011" name="Front. Microbiol.">
        <title>Genomic signatures of strain selection and enhancement in Bacillus atrophaeus var. globigii, a historical biowarfare simulant.</title>
        <authorList>
            <person name="Gibbons H.S."/>
            <person name="Broomall S.M."/>
            <person name="McNew L.A."/>
            <person name="Daligault H."/>
            <person name="Chapman C."/>
            <person name="Bruce D."/>
            <person name="Karavis M."/>
            <person name="Krepps M."/>
            <person name="McGregor P.A."/>
            <person name="Hong C."/>
            <person name="Park K.H."/>
            <person name="Akmal A."/>
            <person name="Feldman A."/>
            <person name="Lin J.S."/>
            <person name="Chang W.E."/>
            <person name="Higgs B.W."/>
            <person name="Demirev P."/>
            <person name="Lindquist J."/>
            <person name="Liem A."/>
            <person name="Fochler E."/>
            <person name="Read T.D."/>
            <person name="Tapia R."/>
            <person name="Johnson S."/>
            <person name="Bishop-Lilly K.A."/>
            <person name="Detter C."/>
            <person name="Han C."/>
            <person name="Sozhamannan S."/>
            <person name="Rosenzweig C.N."/>
            <person name="Skowronski E.W."/>
        </authorList>
    </citation>
    <scope>NUCLEOTIDE SEQUENCE [LARGE SCALE GENOMIC DNA]</scope>
    <source>
        <strain evidence="2 3">CC-PW-9</strain>
    </source>
</reference>
<evidence type="ECO:0000313" key="3">
    <source>
        <dbReference type="Proteomes" id="UP000287996"/>
    </source>
</evidence>
<dbReference type="RefSeq" id="WP_126841751.1">
    <property type="nucleotide sequence ID" value="NZ_PIQH01000005.1"/>
</dbReference>
<gene>
    <name evidence="2" type="ORF">CWI84_06370</name>
</gene>
<evidence type="ECO:0000313" key="2">
    <source>
        <dbReference type="EMBL" id="RUO80253.1"/>
    </source>
</evidence>